<reference evidence="6 7" key="1">
    <citation type="submission" date="2017-11" db="EMBL/GenBank/DDBJ databases">
        <title>De-novo sequencing of pomegranate (Punica granatum L.) genome.</title>
        <authorList>
            <person name="Akparov Z."/>
            <person name="Amiraslanov A."/>
            <person name="Hajiyeva S."/>
            <person name="Abbasov M."/>
            <person name="Kaur K."/>
            <person name="Hamwieh A."/>
            <person name="Solovyev V."/>
            <person name="Salamov A."/>
            <person name="Braich B."/>
            <person name="Kosarev P."/>
            <person name="Mahmoud A."/>
            <person name="Hajiyev E."/>
            <person name="Babayeva S."/>
            <person name="Izzatullayeva V."/>
            <person name="Mammadov A."/>
            <person name="Mammadov A."/>
            <person name="Sharifova S."/>
            <person name="Ojaghi J."/>
            <person name="Eynullazada K."/>
            <person name="Bayramov B."/>
            <person name="Abdulazimova A."/>
            <person name="Shahmuradov I."/>
        </authorList>
    </citation>
    <scope>NUCLEOTIDE SEQUENCE [LARGE SCALE GENOMIC DNA]</scope>
    <source>
        <strain evidence="7">cv. AG2017</strain>
        <tissue evidence="6">Leaf</tissue>
    </source>
</reference>
<evidence type="ECO:0000256" key="2">
    <source>
        <dbReference type="ARBA" id="ARBA00022692"/>
    </source>
</evidence>
<comment type="caution">
    <text evidence="6">The sequence shown here is derived from an EMBL/GenBank/DDBJ whole genome shotgun (WGS) entry which is preliminary data.</text>
</comment>
<evidence type="ECO:0000313" key="7">
    <source>
        <dbReference type="Proteomes" id="UP000233551"/>
    </source>
</evidence>
<keyword evidence="4 5" id="KW-0472">Membrane</keyword>
<keyword evidence="7" id="KW-1185">Reference proteome</keyword>
<comment type="subcellular location">
    <subcellularLocation>
        <location evidence="1">Membrane</location>
        <topology evidence="1">Multi-pass membrane protein</topology>
    </subcellularLocation>
</comment>
<evidence type="ECO:0000256" key="1">
    <source>
        <dbReference type="ARBA" id="ARBA00004141"/>
    </source>
</evidence>
<proteinExistence type="predicted"/>
<evidence type="ECO:0000256" key="5">
    <source>
        <dbReference type="SAM" id="Phobius"/>
    </source>
</evidence>
<name>A0A2I0JN40_PUNGR</name>
<dbReference type="AlphaFoldDB" id="A0A2I0JN40"/>
<sequence length="132" mass="15085">MVCNRAHTNTNCILPALCIGQHIGPPGWDCPDRSELWVHLFCCGVYNLRTVWSQQCRALVYDQNADQSSGRTQIMSLFSDSMVCMGRKCYFQSFIWWGCISMVGLLCSVLLFLRTKPAYDQFEGNRIRTESS</sequence>
<gene>
    <name evidence="6" type="ORF">CRG98_022299</name>
</gene>
<dbReference type="PANTHER" id="PTHR21576:SF7">
    <property type="entry name" value="MAJOR FACILITATOR SUPERFAMILY PROTEIN"/>
    <property type="match status" value="1"/>
</dbReference>
<dbReference type="EMBL" id="PGOL01001513">
    <property type="protein sequence ID" value="PKI57300.1"/>
    <property type="molecule type" value="Genomic_DNA"/>
</dbReference>
<keyword evidence="3 5" id="KW-1133">Transmembrane helix</keyword>
<accession>A0A2I0JN40</accession>
<organism evidence="6 7">
    <name type="scientific">Punica granatum</name>
    <name type="common">Pomegranate</name>
    <dbReference type="NCBI Taxonomy" id="22663"/>
    <lineage>
        <taxon>Eukaryota</taxon>
        <taxon>Viridiplantae</taxon>
        <taxon>Streptophyta</taxon>
        <taxon>Embryophyta</taxon>
        <taxon>Tracheophyta</taxon>
        <taxon>Spermatophyta</taxon>
        <taxon>Magnoliopsida</taxon>
        <taxon>eudicotyledons</taxon>
        <taxon>Gunneridae</taxon>
        <taxon>Pentapetalae</taxon>
        <taxon>rosids</taxon>
        <taxon>malvids</taxon>
        <taxon>Myrtales</taxon>
        <taxon>Lythraceae</taxon>
        <taxon>Punica</taxon>
    </lineage>
</organism>
<keyword evidence="2 5" id="KW-0812">Transmembrane</keyword>
<dbReference type="STRING" id="22663.A0A2I0JN40"/>
<dbReference type="Proteomes" id="UP000233551">
    <property type="component" value="Unassembled WGS sequence"/>
</dbReference>
<evidence type="ECO:0000256" key="4">
    <source>
        <dbReference type="ARBA" id="ARBA00023136"/>
    </source>
</evidence>
<evidence type="ECO:0000313" key="6">
    <source>
        <dbReference type="EMBL" id="PKI57300.1"/>
    </source>
</evidence>
<protein>
    <submittedName>
        <fullName evidence="6">Uncharacterized protein</fullName>
    </submittedName>
</protein>
<evidence type="ECO:0000256" key="3">
    <source>
        <dbReference type="ARBA" id="ARBA00022989"/>
    </source>
</evidence>
<dbReference type="PANTHER" id="PTHR21576">
    <property type="entry name" value="UNCHARACTERIZED NODULIN-LIKE PROTEIN"/>
    <property type="match status" value="1"/>
</dbReference>
<feature type="transmembrane region" description="Helical" evidence="5">
    <location>
        <begin position="94"/>
        <end position="113"/>
    </location>
</feature>
<dbReference type="GO" id="GO:0016020">
    <property type="term" value="C:membrane"/>
    <property type="evidence" value="ECO:0007669"/>
    <property type="project" value="UniProtKB-SubCell"/>
</dbReference>